<keyword evidence="2" id="KW-1185">Reference proteome</keyword>
<proteinExistence type="predicted"/>
<organism evidence="1 2">
    <name type="scientific">Gordonia desulfuricans</name>
    <dbReference type="NCBI Taxonomy" id="89051"/>
    <lineage>
        <taxon>Bacteria</taxon>
        <taxon>Bacillati</taxon>
        <taxon>Actinomycetota</taxon>
        <taxon>Actinomycetes</taxon>
        <taxon>Mycobacteriales</taxon>
        <taxon>Gordoniaceae</taxon>
        <taxon>Gordonia</taxon>
    </lineage>
</organism>
<evidence type="ECO:0000313" key="1">
    <source>
        <dbReference type="EMBL" id="NDK90929.1"/>
    </source>
</evidence>
<dbReference type="Gene3D" id="3.10.180.10">
    <property type="entry name" value="2,3-Dihydroxybiphenyl 1,2-Dioxygenase, domain 1"/>
    <property type="match status" value="2"/>
</dbReference>
<dbReference type="Proteomes" id="UP000466307">
    <property type="component" value="Unassembled WGS sequence"/>
</dbReference>
<comment type="caution">
    <text evidence="1">The sequence shown here is derived from an EMBL/GenBank/DDBJ whole genome shotgun (WGS) entry which is preliminary data.</text>
</comment>
<dbReference type="EMBL" id="JAADZU010000051">
    <property type="protein sequence ID" value="NDK90929.1"/>
    <property type="molecule type" value="Genomic_DNA"/>
</dbReference>
<evidence type="ECO:0000313" key="2">
    <source>
        <dbReference type="Proteomes" id="UP000466307"/>
    </source>
</evidence>
<dbReference type="InterPro" id="IPR029068">
    <property type="entry name" value="Glyas_Bleomycin-R_OHBP_Dase"/>
</dbReference>
<sequence length="208" mass="21509">MTTSLTSALDSLSLGVPDVDAARSFYDAAFGLDDRLRLHESSAPTSGFRGFSISLVVAEPAVVDSFLIPAIEAGAEPLKPASKSFWGYGGVVRAPDGAIWKVAASSKKNTGAPLRRVDDVVLLVGAADVAASREFYTGHGFAVAKGFGRKYVEFAARDDAVKLALYGRKAAAKDAGVSADGSGDHRLVLGWTAGTSATDPDGFVLQAG</sequence>
<reference evidence="1 2" key="1">
    <citation type="submission" date="2020-01" db="EMBL/GenBank/DDBJ databases">
        <title>Investigation of new actinobacteria for the biodesulphurisation of diesel fuel.</title>
        <authorList>
            <person name="Athi Narayanan S.M."/>
        </authorList>
    </citation>
    <scope>NUCLEOTIDE SEQUENCE [LARGE SCALE GENOMIC DNA]</scope>
    <source>
        <strain evidence="1 2">213E</strain>
    </source>
</reference>
<dbReference type="PANTHER" id="PTHR36503:SF1">
    <property type="entry name" value="BLR2520 PROTEIN"/>
    <property type="match status" value="1"/>
</dbReference>
<gene>
    <name evidence="1" type="ORF">GYA93_15250</name>
</gene>
<name>A0A7K3LRR5_9ACTN</name>
<dbReference type="AlphaFoldDB" id="A0A7K3LRR5"/>
<protein>
    <submittedName>
        <fullName evidence="1">Glyoxalase</fullName>
    </submittedName>
</protein>
<accession>A0A7K3LRR5</accession>
<dbReference type="PANTHER" id="PTHR36503">
    <property type="entry name" value="BLR2520 PROTEIN"/>
    <property type="match status" value="1"/>
</dbReference>
<dbReference type="SUPFAM" id="SSF54593">
    <property type="entry name" value="Glyoxalase/Bleomycin resistance protein/Dihydroxybiphenyl dioxygenase"/>
    <property type="match status" value="1"/>
</dbReference>
<dbReference type="RefSeq" id="WP_059038623.1">
    <property type="nucleotide sequence ID" value="NZ_JAADZU010000051.1"/>
</dbReference>